<dbReference type="AlphaFoldDB" id="A0A7J5ZMP4"/>
<protein>
    <recommendedName>
        <fullName evidence="6">Barttin</fullName>
    </recommendedName>
</protein>
<dbReference type="GO" id="GO:0017081">
    <property type="term" value="F:chloride channel regulator activity"/>
    <property type="evidence" value="ECO:0007669"/>
    <property type="project" value="TreeGrafter"/>
</dbReference>
<feature type="transmembrane region" description="Helical" evidence="2">
    <location>
        <begin position="62"/>
        <end position="81"/>
    </location>
</feature>
<evidence type="ECO:0000313" key="4">
    <source>
        <dbReference type="EMBL" id="KAF4070857.1"/>
    </source>
</evidence>
<feature type="signal peptide" evidence="3">
    <location>
        <begin position="1"/>
        <end position="18"/>
    </location>
</feature>
<dbReference type="PANTHER" id="PTHR28399">
    <property type="entry name" value="BARTTIN"/>
    <property type="match status" value="1"/>
</dbReference>
<gene>
    <name evidence="4" type="ORF">AMELA_G00278420</name>
</gene>
<name>A0A7J5ZMP4_AMEME</name>
<evidence type="ECO:0000256" key="2">
    <source>
        <dbReference type="SAM" id="Phobius"/>
    </source>
</evidence>
<proteinExistence type="predicted"/>
<keyword evidence="5" id="KW-1185">Reference proteome</keyword>
<dbReference type="GO" id="GO:0016323">
    <property type="term" value="C:basolateral plasma membrane"/>
    <property type="evidence" value="ECO:0007669"/>
    <property type="project" value="TreeGrafter"/>
</dbReference>
<dbReference type="Pfam" id="PF15462">
    <property type="entry name" value="Barttin"/>
    <property type="match status" value="1"/>
</dbReference>
<accession>A0A7J5ZMP4</accession>
<keyword evidence="2" id="KW-0812">Transmembrane</keyword>
<dbReference type="EMBL" id="JAAGNN010000028">
    <property type="protein sequence ID" value="KAF4070857.1"/>
    <property type="molecule type" value="Genomic_DNA"/>
</dbReference>
<dbReference type="GO" id="GO:0006821">
    <property type="term" value="P:chloride transport"/>
    <property type="evidence" value="ECO:0007669"/>
    <property type="project" value="InterPro"/>
</dbReference>
<evidence type="ECO:0000313" key="5">
    <source>
        <dbReference type="Proteomes" id="UP000593565"/>
    </source>
</evidence>
<feature type="transmembrane region" description="Helical" evidence="2">
    <location>
        <begin position="87"/>
        <end position="107"/>
    </location>
</feature>
<dbReference type="PANTHER" id="PTHR28399:SF1">
    <property type="entry name" value="BARTTIN"/>
    <property type="match status" value="1"/>
</dbReference>
<reference evidence="4 5" key="1">
    <citation type="submission" date="2020-02" db="EMBL/GenBank/DDBJ databases">
        <title>A chromosome-scale genome assembly of the black bullhead catfish (Ameiurus melas).</title>
        <authorList>
            <person name="Wen M."/>
            <person name="Zham M."/>
            <person name="Cabau C."/>
            <person name="Klopp C."/>
            <person name="Donnadieu C."/>
            <person name="Roques C."/>
            <person name="Bouchez O."/>
            <person name="Lampietro C."/>
            <person name="Jouanno E."/>
            <person name="Herpin A."/>
            <person name="Louis A."/>
            <person name="Berthelot C."/>
            <person name="Parey E."/>
            <person name="Roest-Crollius H."/>
            <person name="Braasch I."/>
            <person name="Postlethwait J."/>
            <person name="Robinson-Rechavi M."/>
            <person name="Echchiki A."/>
            <person name="Begum T."/>
            <person name="Montfort J."/>
            <person name="Schartl M."/>
            <person name="Bobe J."/>
            <person name="Guiguen Y."/>
        </authorList>
    </citation>
    <scope>NUCLEOTIDE SEQUENCE [LARGE SCALE GENOMIC DNA]</scope>
    <source>
        <strain evidence="4">M_S1</strain>
        <tissue evidence="4">Blood</tissue>
    </source>
</reference>
<feature type="compositionally biased region" description="Polar residues" evidence="1">
    <location>
        <begin position="184"/>
        <end position="198"/>
    </location>
</feature>
<evidence type="ECO:0000256" key="1">
    <source>
        <dbReference type="SAM" id="MobiDB-lite"/>
    </source>
</evidence>
<dbReference type="InterPro" id="IPR029181">
    <property type="entry name" value="Barttin"/>
</dbReference>
<keyword evidence="2" id="KW-0472">Membrane</keyword>
<comment type="caution">
    <text evidence="4">The sequence shown here is derived from an EMBL/GenBank/DDBJ whole genome shotgun (WGS) entry which is preliminary data.</text>
</comment>
<evidence type="ECO:0000256" key="3">
    <source>
        <dbReference type="SAM" id="SignalP"/>
    </source>
</evidence>
<evidence type="ECO:0008006" key="6">
    <source>
        <dbReference type="Google" id="ProtNLM"/>
    </source>
</evidence>
<organism evidence="4 5">
    <name type="scientific">Ameiurus melas</name>
    <name type="common">Black bullhead</name>
    <name type="synonym">Silurus melas</name>
    <dbReference type="NCBI Taxonomy" id="219545"/>
    <lineage>
        <taxon>Eukaryota</taxon>
        <taxon>Metazoa</taxon>
        <taxon>Chordata</taxon>
        <taxon>Craniata</taxon>
        <taxon>Vertebrata</taxon>
        <taxon>Euteleostomi</taxon>
        <taxon>Actinopterygii</taxon>
        <taxon>Neopterygii</taxon>
        <taxon>Teleostei</taxon>
        <taxon>Ostariophysi</taxon>
        <taxon>Siluriformes</taxon>
        <taxon>Ictaluridae</taxon>
        <taxon>Ameiurus</taxon>
    </lineage>
</organism>
<feature type="region of interest" description="Disordered" evidence="1">
    <location>
        <begin position="172"/>
        <end position="220"/>
    </location>
</feature>
<feature type="chain" id="PRO_5029756523" description="Barttin" evidence="3">
    <location>
        <begin position="19"/>
        <end position="220"/>
    </location>
</feature>
<dbReference type="Proteomes" id="UP000593565">
    <property type="component" value="Unassembled WGS sequence"/>
</dbReference>
<keyword evidence="3" id="KW-0732">Signal</keyword>
<keyword evidence="2" id="KW-1133">Transmembrane helix</keyword>
<sequence length="220" mass="24141">MIPAALFSSLCIPPVTCGLTICSHFELIAAEVTGFLFSRLFSLHPPRAAYIVYMAENKPYRYGLIVLGLVLVALGVFLVAVEEPQVFVTFCTMGVLMVSIGTVWSMCQCYPRVTFILPEREVLGSSEKQELCAEVKVLQVSDSSDEPVRAPLAVFSQLEDVEKDEILSLSETEKSPEITGMHQACSSASLPDNRTAQPDTDLYYGEVDDPSCLKTDLDSE</sequence>